<evidence type="ECO:0000313" key="7">
    <source>
        <dbReference type="Proteomes" id="UP000481033"/>
    </source>
</evidence>
<proteinExistence type="predicted"/>
<feature type="DNA-binding region" description="H-T-H motif" evidence="4">
    <location>
        <begin position="31"/>
        <end position="50"/>
    </location>
</feature>
<organism evidence="6 7">
    <name type="scientific">Adonisia turfae CCMR0081</name>
    <dbReference type="NCBI Taxonomy" id="2292702"/>
    <lineage>
        <taxon>Bacteria</taxon>
        <taxon>Bacillati</taxon>
        <taxon>Cyanobacteriota</taxon>
        <taxon>Adonisia</taxon>
        <taxon>Adonisia turfae</taxon>
    </lineage>
</organism>
<dbReference type="AlphaFoldDB" id="A0A6M0RJ23"/>
<dbReference type="InterPro" id="IPR009057">
    <property type="entry name" value="Homeodomain-like_sf"/>
</dbReference>
<keyword evidence="1" id="KW-0805">Transcription regulation</keyword>
<name>A0A6M0RJ23_9CYAN</name>
<protein>
    <submittedName>
        <fullName evidence="6">TetR/AcrR family transcriptional regulator</fullName>
    </submittedName>
</protein>
<dbReference type="PANTHER" id="PTHR47506">
    <property type="entry name" value="TRANSCRIPTIONAL REGULATORY PROTEIN"/>
    <property type="match status" value="1"/>
</dbReference>
<dbReference type="Pfam" id="PF21993">
    <property type="entry name" value="TetR_C_13_2"/>
    <property type="match status" value="1"/>
</dbReference>
<dbReference type="Pfam" id="PF00440">
    <property type="entry name" value="TetR_N"/>
    <property type="match status" value="1"/>
</dbReference>
<evidence type="ECO:0000256" key="2">
    <source>
        <dbReference type="ARBA" id="ARBA00023125"/>
    </source>
</evidence>
<dbReference type="PANTHER" id="PTHR47506:SF1">
    <property type="entry name" value="HTH-TYPE TRANSCRIPTIONAL REGULATOR YJDC"/>
    <property type="match status" value="1"/>
</dbReference>
<evidence type="ECO:0000256" key="4">
    <source>
        <dbReference type="PROSITE-ProRule" id="PRU00335"/>
    </source>
</evidence>
<evidence type="ECO:0000256" key="3">
    <source>
        <dbReference type="ARBA" id="ARBA00023163"/>
    </source>
</evidence>
<accession>A0A6M0RJ23</accession>
<dbReference type="Proteomes" id="UP000481033">
    <property type="component" value="Unassembled WGS sequence"/>
</dbReference>
<dbReference type="SUPFAM" id="SSF48498">
    <property type="entry name" value="Tetracyclin repressor-like, C-terminal domain"/>
    <property type="match status" value="1"/>
</dbReference>
<keyword evidence="7" id="KW-1185">Reference proteome</keyword>
<dbReference type="GO" id="GO:0003677">
    <property type="term" value="F:DNA binding"/>
    <property type="evidence" value="ECO:0007669"/>
    <property type="project" value="UniProtKB-UniRule"/>
</dbReference>
<reference evidence="6 7" key="1">
    <citation type="journal article" date="2020" name="Microb. Ecol.">
        <title>Ecogenomics of the Marine Benthic Filamentous Cyanobacterium Adonisia.</title>
        <authorList>
            <person name="Walter J.M."/>
            <person name="Coutinho F.H."/>
            <person name="Leomil L."/>
            <person name="Hargreaves P.I."/>
            <person name="Campeao M.E."/>
            <person name="Vieira V.V."/>
            <person name="Silva B.S."/>
            <person name="Fistarol G.O."/>
            <person name="Salomon P.S."/>
            <person name="Sawabe T."/>
            <person name="Mino S."/>
            <person name="Hosokawa M."/>
            <person name="Miyashita H."/>
            <person name="Maruyama F."/>
            <person name="van Verk M.C."/>
            <person name="Dutilh B.E."/>
            <person name="Thompson C.C."/>
            <person name="Thompson F.L."/>
        </authorList>
    </citation>
    <scope>NUCLEOTIDE SEQUENCE [LARGE SCALE GENOMIC DNA]</scope>
    <source>
        <strain evidence="6 7">CCMR0081</strain>
    </source>
</reference>
<dbReference type="PRINTS" id="PR00455">
    <property type="entry name" value="HTHTETR"/>
</dbReference>
<sequence length="183" mass="20392">MDTEITLSDTRTKILDVAEHLTQLKGFNGFSYLDLADAIGIKNSSIHYHFKAKADLALALVDRVYEVQSTALDAFDNNLDTPQQRLQAVADSFQAYIQDEKFCLCGMMAAELQSVSPAVRSRLTLYFKDLQAWLTKQFVAMGETDAQNRALRFVSTAEGSLLLARLEGDPQIVGQALKSFIYD</sequence>
<evidence type="ECO:0000256" key="1">
    <source>
        <dbReference type="ARBA" id="ARBA00023015"/>
    </source>
</evidence>
<keyword evidence="3" id="KW-0804">Transcription</keyword>
<dbReference type="Gene3D" id="1.10.357.10">
    <property type="entry name" value="Tetracycline Repressor, domain 2"/>
    <property type="match status" value="1"/>
</dbReference>
<dbReference type="PROSITE" id="PS50977">
    <property type="entry name" value="HTH_TETR_2"/>
    <property type="match status" value="1"/>
</dbReference>
<dbReference type="InterPro" id="IPR054156">
    <property type="entry name" value="YxaF_TetR_C"/>
</dbReference>
<dbReference type="EMBL" id="QXHD01000004">
    <property type="protein sequence ID" value="NEZ56225.1"/>
    <property type="molecule type" value="Genomic_DNA"/>
</dbReference>
<dbReference type="InterPro" id="IPR001647">
    <property type="entry name" value="HTH_TetR"/>
</dbReference>
<comment type="caution">
    <text evidence="6">The sequence shown here is derived from an EMBL/GenBank/DDBJ whole genome shotgun (WGS) entry which is preliminary data.</text>
</comment>
<feature type="domain" description="HTH tetR-type" evidence="5">
    <location>
        <begin position="8"/>
        <end position="68"/>
    </location>
</feature>
<evidence type="ECO:0000313" key="6">
    <source>
        <dbReference type="EMBL" id="NEZ56225.1"/>
    </source>
</evidence>
<gene>
    <name evidence="6" type="ORF">DXZ20_11190</name>
</gene>
<keyword evidence="2 4" id="KW-0238">DNA-binding</keyword>
<evidence type="ECO:0000259" key="5">
    <source>
        <dbReference type="PROSITE" id="PS50977"/>
    </source>
</evidence>
<dbReference type="SUPFAM" id="SSF46689">
    <property type="entry name" value="Homeodomain-like"/>
    <property type="match status" value="1"/>
</dbReference>
<dbReference type="InterPro" id="IPR036271">
    <property type="entry name" value="Tet_transcr_reg_TetR-rel_C_sf"/>
</dbReference>